<reference evidence="3 4" key="1">
    <citation type="submission" date="2015-06" db="EMBL/GenBank/DDBJ databases">
        <title>Draft genome sequencing of a biphenyl-degrading bacterium, Janthinobacterium lividum MEG1.</title>
        <authorList>
            <person name="Shimodaira J."/>
            <person name="Hatta T."/>
        </authorList>
    </citation>
    <scope>NUCLEOTIDE SEQUENCE [LARGE SCALE GENOMIC DNA]</scope>
    <source>
        <strain evidence="3 4">MEG1</strain>
        <plasmid evidence="3">pMEG01</plasmid>
    </source>
</reference>
<comment type="caution">
    <text evidence="3">The sequence shown here is derived from an EMBL/GenBank/DDBJ whole genome shotgun (WGS) entry which is preliminary data.</text>
</comment>
<dbReference type="InterPro" id="IPR025209">
    <property type="entry name" value="DUF4209"/>
</dbReference>
<name>A0A1S1TZX9_9BURK</name>
<protein>
    <submittedName>
        <fullName evidence="3">Uncharacterized protein</fullName>
    </submittedName>
</protein>
<dbReference type="RefSeq" id="WP_071080518.1">
    <property type="nucleotide sequence ID" value="NZ_LFKP01000016.1"/>
</dbReference>
<evidence type="ECO:0000259" key="2">
    <source>
        <dbReference type="Pfam" id="PF24098"/>
    </source>
</evidence>
<gene>
    <name evidence="3" type="ORF">AKG95_29180</name>
</gene>
<accession>A0A1S1TZX9</accession>
<dbReference type="AlphaFoldDB" id="A0A1S1TZX9"/>
<evidence type="ECO:0000313" key="4">
    <source>
        <dbReference type="Proteomes" id="UP000179840"/>
    </source>
</evidence>
<dbReference type="Pfam" id="PF24098">
    <property type="entry name" value="DUF7380"/>
    <property type="match status" value="1"/>
</dbReference>
<geneLocation type="plasmid" evidence="3">
    <name>pMEG01</name>
</geneLocation>
<dbReference type="Proteomes" id="UP000179840">
    <property type="component" value="Unassembled WGS sequence"/>
</dbReference>
<evidence type="ECO:0000259" key="1">
    <source>
        <dbReference type="Pfam" id="PF13910"/>
    </source>
</evidence>
<dbReference type="Pfam" id="PF13910">
    <property type="entry name" value="DUF4209"/>
    <property type="match status" value="1"/>
</dbReference>
<sequence length="621" mass="67903">MTTTPSTSSEPPLTADDLASCGYQQAFARDPEPWYLGMSTELNLEIGTAQREGHCTRERALILLARICSLQLEPDNKRAPFMPEWKAPDGRCGFMPEDLTSDEIATLSWFAEGVENTLLKARVADIVWLRERRRGIAFAHMAIDTYCQLPLDGDSWLLSGRDGWRRALQLARAIRDAGRVASIEASLLHAFRDAVAAPDRIALSYLGPMWAEDAGRAHAEDIGERLAAQAEARQREGQHADALEYAEAAARWFTRAPAGASREAAMLVLVGQIMAAIGDAAGAAITRKYWYAKAIEMYRAVPGAYREEHQVHTMIAAVRAQQDAAGREALNEMESFEHVIDLSPFAAKARDRVQGRSPFGALWALTRIHALPNRAQLIAAAEWPLPTGRISRLFDSVVLANDGRAVARRQGSGVDRAARDAQVLAEATQACHLLCTTTVIGMILPALETMWREMHVDLGTFEALASRAPLVPNERAALVAQGLHAGWCGDFVQAVHILVPQFEHIVRMKLKAAGALTTTHDAAGLDTEIGLSNLIERPEMRDAFDVDLTFTIRALMCDPAGPNLRNMVAHGLADESLVKGPYGIYLWWLVLRLVLEQCAAMERPAGTADSTATDHSANAGE</sequence>
<feature type="domain" description="DUF7380" evidence="2">
    <location>
        <begin position="9"/>
        <end position="179"/>
    </location>
</feature>
<feature type="domain" description="DUF4209" evidence="1">
    <location>
        <begin position="503"/>
        <end position="592"/>
    </location>
</feature>
<organism evidence="3 4">
    <name type="scientific">Janthinobacterium lividum</name>
    <dbReference type="NCBI Taxonomy" id="29581"/>
    <lineage>
        <taxon>Bacteria</taxon>
        <taxon>Pseudomonadati</taxon>
        <taxon>Pseudomonadota</taxon>
        <taxon>Betaproteobacteria</taxon>
        <taxon>Burkholderiales</taxon>
        <taxon>Oxalobacteraceae</taxon>
        <taxon>Janthinobacterium</taxon>
    </lineage>
</organism>
<proteinExistence type="predicted"/>
<evidence type="ECO:0000313" key="3">
    <source>
        <dbReference type="EMBL" id="OHV93805.1"/>
    </source>
</evidence>
<dbReference type="EMBL" id="LFKP01000016">
    <property type="protein sequence ID" value="OHV93805.1"/>
    <property type="molecule type" value="Genomic_DNA"/>
</dbReference>
<keyword evidence="3" id="KW-0614">Plasmid</keyword>
<dbReference type="InterPro" id="IPR055804">
    <property type="entry name" value="DUF7380"/>
</dbReference>